<evidence type="ECO:0000256" key="1">
    <source>
        <dbReference type="SAM" id="SignalP"/>
    </source>
</evidence>
<protein>
    <submittedName>
        <fullName evidence="3">D-gamma-glutamyl-meso-diaminopimelic acid endopeptidase CwlS</fullName>
        <ecNumber evidence="3">3.4.19.11</ecNumber>
    </submittedName>
</protein>
<organism evidence="3 4">
    <name type="scientific">Halalkalibacter krulwichiae</name>
    <dbReference type="NCBI Taxonomy" id="199441"/>
    <lineage>
        <taxon>Bacteria</taxon>
        <taxon>Bacillati</taxon>
        <taxon>Bacillota</taxon>
        <taxon>Bacilli</taxon>
        <taxon>Bacillales</taxon>
        <taxon>Bacillaceae</taxon>
        <taxon>Halalkalibacter</taxon>
    </lineage>
</organism>
<feature type="domain" description="LysM" evidence="2">
    <location>
        <begin position="79"/>
        <end position="122"/>
    </location>
</feature>
<dbReference type="SUPFAM" id="SSF54106">
    <property type="entry name" value="LysM domain"/>
    <property type="match status" value="3"/>
</dbReference>
<keyword evidence="4" id="KW-1185">Reference proteome</keyword>
<dbReference type="Pfam" id="PF01476">
    <property type="entry name" value="LysM"/>
    <property type="match status" value="3"/>
</dbReference>
<dbReference type="PROSITE" id="PS51782">
    <property type="entry name" value="LYSM"/>
    <property type="match status" value="3"/>
</dbReference>
<dbReference type="RefSeq" id="WP_066151753.1">
    <property type="nucleotide sequence ID" value="NZ_CP020814.1"/>
</dbReference>
<dbReference type="KEGG" id="bkw:BkAM31D_10150"/>
<sequence length="310" mass="35294" precursor="true">MKNGKKYGVKFIALSLGLSAMLGFAPLADAGTYEVKKGDTLYRIALNYKMSVDELKMLNGLSSNTIFPGQQLKVTDAIMTYHVQKGDTLYRISQNYQMTVADLKALNHLTSDIIFPGQELKVVVNKTIYEVQKGDTLYRISNQHDMTVEQLKQINHLKTNLIFPGQKLLVKGPTLVDPAGINIRVQSGFQFVKEEPRTYQLFSTRDNGFFARVEMINQQATVADLKAHAKQYLQTIGTVHEMKDIPYVHPFYKQNVFYMESLNHEVKVGILIKEIDGKLVRIILHLPDKEESEFYTPALLDQLQTLTFKK</sequence>
<evidence type="ECO:0000313" key="3">
    <source>
        <dbReference type="EMBL" id="ARK30179.1"/>
    </source>
</evidence>
<dbReference type="PANTHER" id="PTHR33734:SF22">
    <property type="entry name" value="MEMBRANE-BOUND LYTIC MUREIN TRANSGLYCOSYLASE D"/>
    <property type="match status" value="1"/>
</dbReference>
<dbReference type="Gene3D" id="3.10.350.10">
    <property type="entry name" value="LysM domain"/>
    <property type="match status" value="3"/>
</dbReference>
<keyword evidence="3" id="KW-0378">Hydrolase</keyword>
<reference evidence="3 4" key="1">
    <citation type="submission" date="2017-04" db="EMBL/GenBank/DDBJ databases">
        <title>Bacillus krulwichiae AM31D Genome sequencing and assembly.</title>
        <authorList>
            <person name="Krulwich T.A."/>
            <person name="Anastor L."/>
            <person name="Ehrlich R."/>
            <person name="Ehrlich G.D."/>
            <person name="Janto B."/>
        </authorList>
    </citation>
    <scope>NUCLEOTIDE SEQUENCE [LARGE SCALE GENOMIC DNA]</scope>
    <source>
        <strain evidence="3 4">AM31D</strain>
    </source>
</reference>
<feature type="signal peptide" evidence="1">
    <location>
        <begin position="1"/>
        <end position="30"/>
    </location>
</feature>
<gene>
    <name evidence="3" type="primary">cwlS</name>
    <name evidence="3" type="ORF">BkAM31D_10150</name>
</gene>
<feature type="domain" description="LysM" evidence="2">
    <location>
        <begin position="127"/>
        <end position="170"/>
    </location>
</feature>
<feature type="domain" description="LysM" evidence="2">
    <location>
        <begin position="31"/>
        <end position="74"/>
    </location>
</feature>
<dbReference type="InterPro" id="IPR018392">
    <property type="entry name" value="LysM"/>
</dbReference>
<dbReference type="SMART" id="SM00257">
    <property type="entry name" value="LysM"/>
    <property type="match status" value="3"/>
</dbReference>
<accession>A0A1X9M9P6</accession>
<keyword evidence="1" id="KW-0732">Signal</keyword>
<dbReference type="GO" id="GO:0008932">
    <property type="term" value="F:lytic endotransglycosylase activity"/>
    <property type="evidence" value="ECO:0007669"/>
    <property type="project" value="TreeGrafter"/>
</dbReference>
<dbReference type="Proteomes" id="UP000193006">
    <property type="component" value="Chromosome"/>
</dbReference>
<dbReference type="CDD" id="cd00118">
    <property type="entry name" value="LysM"/>
    <property type="match status" value="3"/>
</dbReference>
<name>A0A1X9M9P6_9BACI</name>
<dbReference type="EC" id="3.4.19.11" evidence="3"/>
<evidence type="ECO:0000313" key="4">
    <source>
        <dbReference type="Proteomes" id="UP000193006"/>
    </source>
</evidence>
<dbReference type="PANTHER" id="PTHR33734">
    <property type="entry name" value="LYSM DOMAIN-CONTAINING GPI-ANCHORED PROTEIN 2"/>
    <property type="match status" value="1"/>
</dbReference>
<dbReference type="EMBL" id="CP020814">
    <property type="protein sequence ID" value="ARK30179.1"/>
    <property type="molecule type" value="Genomic_DNA"/>
</dbReference>
<dbReference type="STRING" id="199441.BkAM31D_10150"/>
<dbReference type="GO" id="GO:0016787">
    <property type="term" value="F:hydrolase activity"/>
    <property type="evidence" value="ECO:0007669"/>
    <property type="project" value="UniProtKB-KW"/>
</dbReference>
<dbReference type="AlphaFoldDB" id="A0A1X9M9P6"/>
<proteinExistence type="predicted"/>
<evidence type="ECO:0000259" key="2">
    <source>
        <dbReference type="PROSITE" id="PS51782"/>
    </source>
</evidence>
<feature type="chain" id="PRO_5039201659" evidence="1">
    <location>
        <begin position="31"/>
        <end position="310"/>
    </location>
</feature>
<dbReference type="InterPro" id="IPR036779">
    <property type="entry name" value="LysM_dom_sf"/>
</dbReference>